<dbReference type="InterPro" id="IPR006895">
    <property type="entry name" value="Znf_Sec23_Sec24"/>
</dbReference>
<keyword evidence="3" id="KW-0653">Protein transport</keyword>
<dbReference type="GO" id="GO:0090110">
    <property type="term" value="P:COPII-coated vesicle cargo loading"/>
    <property type="evidence" value="ECO:0007669"/>
    <property type="project" value="TreeGrafter"/>
</dbReference>
<evidence type="ECO:0000259" key="5">
    <source>
        <dbReference type="Pfam" id="PF00626"/>
    </source>
</evidence>
<feature type="domain" description="Gelsolin-like" evidence="5">
    <location>
        <begin position="772"/>
        <end position="844"/>
    </location>
</feature>
<dbReference type="GO" id="GO:0000149">
    <property type="term" value="F:SNARE binding"/>
    <property type="evidence" value="ECO:0007669"/>
    <property type="project" value="TreeGrafter"/>
</dbReference>
<reference evidence="10 11" key="1">
    <citation type="journal article" date="2015" name="Sci. Rep.">
        <title>Genome of the facultative scuticociliatosis pathogen Pseudocohnilembus persalinus provides insight into its virulence through horizontal gene transfer.</title>
        <authorList>
            <person name="Xiong J."/>
            <person name="Wang G."/>
            <person name="Cheng J."/>
            <person name="Tian M."/>
            <person name="Pan X."/>
            <person name="Warren A."/>
            <person name="Jiang C."/>
            <person name="Yuan D."/>
            <person name="Miao W."/>
        </authorList>
    </citation>
    <scope>NUCLEOTIDE SEQUENCE [LARGE SCALE GENOMIC DNA]</scope>
    <source>
        <strain evidence="10">36N120E</strain>
    </source>
</reference>
<feature type="domain" description="Sec23/Sec24 helical" evidence="8">
    <location>
        <begin position="640"/>
        <end position="740"/>
    </location>
</feature>
<name>A0A0V0QJE2_PSEPJ</name>
<feature type="compositionally biased region" description="Low complexity" evidence="4">
    <location>
        <begin position="19"/>
        <end position="97"/>
    </location>
</feature>
<feature type="domain" description="Sec23/Sec24 trunk" evidence="7">
    <location>
        <begin position="305"/>
        <end position="541"/>
    </location>
</feature>
<evidence type="ECO:0000256" key="2">
    <source>
        <dbReference type="ARBA" id="ARBA00022448"/>
    </source>
</evidence>
<accession>A0A0V0QJE2</accession>
<dbReference type="PANTHER" id="PTHR13803:SF4">
    <property type="entry name" value="SECRETORY 24CD, ISOFORM C"/>
    <property type="match status" value="1"/>
</dbReference>
<dbReference type="SUPFAM" id="SSF53300">
    <property type="entry name" value="vWA-like"/>
    <property type="match status" value="1"/>
</dbReference>
<keyword evidence="11" id="KW-1185">Reference proteome</keyword>
<dbReference type="InterPro" id="IPR012990">
    <property type="entry name" value="Beta-sandwich_Sec23_24"/>
</dbReference>
<dbReference type="GO" id="GO:0030127">
    <property type="term" value="C:COPII vesicle coat"/>
    <property type="evidence" value="ECO:0007669"/>
    <property type="project" value="InterPro"/>
</dbReference>
<dbReference type="SUPFAM" id="SSF81811">
    <property type="entry name" value="Helical domain of Sec23/24"/>
    <property type="match status" value="1"/>
</dbReference>
<dbReference type="Gene3D" id="2.60.40.1670">
    <property type="entry name" value="beta-sandwich domain of Sec23/24"/>
    <property type="match status" value="1"/>
</dbReference>
<dbReference type="Gene3D" id="2.30.30.380">
    <property type="entry name" value="Zn-finger domain of Sec23/24"/>
    <property type="match status" value="1"/>
</dbReference>
<evidence type="ECO:0000313" key="10">
    <source>
        <dbReference type="EMBL" id="KRX02234.1"/>
    </source>
</evidence>
<evidence type="ECO:0000256" key="4">
    <source>
        <dbReference type="SAM" id="MobiDB-lite"/>
    </source>
</evidence>
<feature type="region of interest" description="Disordered" evidence="4">
    <location>
        <begin position="1"/>
        <end position="132"/>
    </location>
</feature>
<dbReference type="GO" id="GO:0006886">
    <property type="term" value="P:intracellular protein transport"/>
    <property type="evidence" value="ECO:0007669"/>
    <property type="project" value="InterPro"/>
</dbReference>
<dbReference type="Gene3D" id="3.40.50.410">
    <property type="entry name" value="von Willebrand factor, type A domain"/>
    <property type="match status" value="1"/>
</dbReference>
<dbReference type="Pfam" id="PF04811">
    <property type="entry name" value="Sec23_trunk"/>
    <property type="match status" value="1"/>
</dbReference>
<dbReference type="OrthoDB" id="49016at2759"/>
<feature type="domain" description="Zinc finger Sec23/Sec24-type" evidence="6">
    <location>
        <begin position="220"/>
        <end position="256"/>
    </location>
</feature>
<dbReference type="InterPro" id="IPR036174">
    <property type="entry name" value="Znf_Sec23_Sec24_sf"/>
</dbReference>
<proteinExistence type="inferred from homology"/>
<protein>
    <submittedName>
        <fullName evidence="10">Zinc finger, Sec23/Sec24-type</fullName>
    </submittedName>
</protein>
<feature type="compositionally biased region" description="Polar residues" evidence="4">
    <location>
        <begin position="98"/>
        <end position="110"/>
    </location>
</feature>
<dbReference type="InParanoid" id="A0A0V0QJE2"/>
<feature type="compositionally biased region" description="Polar residues" evidence="4">
    <location>
        <begin position="1"/>
        <end position="18"/>
    </location>
</feature>
<dbReference type="Pfam" id="PF04810">
    <property type="entry name" value="zf-Sec23_Sec24"/>
    <property type="match status" value="1"/>
</dbReference>
<dbReference type="InterPro" id="IPR006896">
    <property type="entry name" value="Sec23/24_trunk_dom"/>
</dbReference>
<dbReference type="Gene3D" id="1.20.120.730">
    <property type="entry name" value="Sec23/Sec24 helical domain"/>
    <property type="match status" value="1"/>
</dbReference>
<organism evidence="10 11">
    <name type="scientific">Pseudocohnilembus persalinus</name>
    <name type="common">Ciliate</name>
    <dbReference type="NCBI Taxonomy" id="266149"/>
    <lineage>
        <taxon>Eukaryota</taxon>
        <taxon>Sar</taxon>
        <taxon>Alveolata</taxon>
        <taxon>Ciliophora</taxon>
        <taxon>Intramacronucleata</taxon>
        <taxon>Oligohymenophorea</taxon>
        <taxon>Scuticociliatia</taxon>
        <taxon>Philasterida</taxon>
        <taxon>Pseudocohnilembidae</taxon>
        <taxon>Pseudocohnilembus</taxon>
    </lineage>
</organism>
<evidence type="ECO:0000259" key="7">
    <source>
        <dbReference type="Pfam" id="PF04811"/>
    </source>
</evidence>
<dbReference type="Gene3D" id="3.40.20.10">
    <property type="entry name" value="Severin"/>
    <property type="match status" value="1"/>
</dbReference>
<dbReference type="GO" id="GO:0070971">
    <property type="term" value="C:endoplasmic reticulum exit site"/>
    <property type="evidence" value="ECO:0007669"/>
    <property type="project" value="TreeGrafter"/>
</dbReference>
<evidence type="ECO:0000259" key="6">
    <source>
        <dbReference type="Pfam" id="PF04810"/>
    </source>
</evidence>
<dbReference type="AlphaFoldDB" id="A0A0V0QJE2"/>
<dbReference type="InterPro" id="IPR007123">
    <property type="entry name" value="Gelsolin-like_dom"/>
</dbReference>
<dbReference type="InterPro" id="IPR036175">
    <property type="entry name" value="Sec23/24_helical_dom_sf"/>
</dbReference>
<evidence type="ECO:0000259" key="8">
    <source>
        <dbReference type="Pfam" id="PF04815"/>
    </source>
</evidence>
<dbReference type="InterPro" id="IPR036465">
    <property type="entry name" value="vWFA_dom_sf"/>
</dbReference>
<dbReference type="Proteomes" id="UP000054937">
    <property type="component" value="Unassembled WGS sequence"/>
</dbReference>
<dbReference type="InterPro" id="IPR029006">
    <property type="entry name" value="ADF-H/Gelsolin-like_dom_sf"/>
</dbReference>
<dbReference type="PANTHER" id="PTHR13803">
    <property type="entry name" value="SEC24-RELATED PROTEIN"/>
    <property type="match status" value="1"/>
</dbReference>
<evidence type="ECO:0000256" key="3">
    <source>
        <dbReference type="ARBA" id="ARBA00022927"/>
    </source>
</evidence>
<sequence length="903" mass="103464">MQNSGQNNQPFQNQNTGPFQQNQAQNNDQQNYQGQQQNFQQNQQFQQNNQQQQNQNGYQQHNQFQNQQNQHSNNQHQYQQQQMQQQQHQQQQVQQQNRDQTTQRMPNQPANKLEKKKSSKIDTDQIPRPGTTLEESYNYKVFKTQSGYNTAPQSHQFFTTVDEGNAGPRFMRPTVNSLSNEPSLLNQCQIPLGVIVSPFAEGTAYEQDVPVSDYQDGHIQRCSRCKSYINPHWTFTDNGQSFTCNICKLSQKVPNDFYAPLDDYRQRTDKFDRPELHKGIYDFLAPKQYVQRKCESVCLMVCLEMSPAALQSGVYTQALNSLQASLDYMPAPEFTNIAIMTYDRFLNFYQIPKTLDQELGLIIVSDLDDPYCPLSKQSIYMNVQNDKDKINYLIESLLKNGENMQQQYEQNNKSYIQCPSVGSIVKSVSESMNDSTGRIIVFSSQFPQNGYGKLSKRDEVKLMNTDNEKQLYQPQGQQYAELAKQLLKSKIGVDMFIFAQSCDLATISLLTTMTGGSLYHYSDFDPNSDGERIHYDLFRNLTRVYAYDCMMTLRSSSGIVLHDYYTQQGKVSVRDLELSCIDSDKTIAVEIKQEDKIQENEAYLQFAILYTNQFGQKCIRVINQFLSVVNNANSIFRSGDLDATSCLLFRQLCCKITAEPLKLIKEQIIKKVVNVLHAYRVQCASQSPPGQLILPESLKLLGVLSNALFKQELFKLGGQVKVDTRISDLNKLFSLNANQLQQWIYPKLYPIHNIYSVGDENIIPGNQVEENVILPGTIPTSSERIDEEGVYLLVSNDYIYLFVGSEANTELLEMLFETSNLEEVQEITALPQLENDYSVRIAAIIDQLRRNKYGSYQGFKIVVSGSYYSTQFANLLVEDQIKGVESYADYLCTLHKLIQDKSG</sequence>
<dbReference type="EMBL" id="LDAU01000156">
    <property type="protein sequence ID" value="KRX02234.1"/>
    <property type="molecule type" value="Genomic_DNA"/>
</dbReference>
<dbReference type="InterPro" id="IPR006900">
    <property type="entry name" value="Sec23/24_helical_dom"/>
</dbReference>
<dbReference type="Pfam" id="PF04815">
    <property type="entry name" value="Sec23_helical"/>
    <property type="match status" value="1"/>
</dbReference>
<dbReference type="Pfam" id="PF08033">
    <property type="entry name" value="Sec23_BS"/>
    <property type="match status" value="1"/>
</dbReference>
<dbReference type="Pfam" id="PF00626">
    <property type="entry name" value="Gelsolin"/>
    <property type="match status" value="1"/>
</dbReference>
<comment type="similarity">
    <text evidence="1">Belongs to the SEC23/SEC24 family. SEC24 subfamily.</text>
</comment>
<dbReference type="SUPFAM" id="SSF81995">
    <property type="entry name" value="beta-sandwich domain of Sec23/24"/>
    <property type="match status" value="1"/>
</dbReference>
<dbReference type="SUPFAM" id="SSF82919">
    <property type="entry name" value="Zn-finger domain of Sec23/24"/>
    <property type="match status" value="1"/>
</dbReference>
<evidence type="ECO:0000259" key="9">
    <source>
        <dbReference type="Pfam" id="PF08033"/>
    </source>
</evidence>
<comment type="caution">
    <text evidence="10">The sequence shown here is derived from an EMBL/GenBank/DDBJ whole genome shotgun (WGS) entry which is preliminary data.</text>
</comment>
<dbReference type="GO" id="GO:0008270">
    <property type="term" value="F:zinc ion binding"/>
    <property type="evidence" value="ECO:0007669"/>
    <property type="project" value="InterPro"/>
</dbReference>
<feature type="domain" description="Sec23/Sec24 beta-sandwich" evidence="9">
    <location>
        <begin position="546"/>
        <end position="628"/>
    </location>
</feature>
<keyword evidence="2" id="KW-0813">Transport</keyword>
<evidence type="ECO:0000256" key="1">
    <source>
        <dbReference type="ARBA" id="ARBA00008334"/>
    </source>
</evidence>
<dbReference type="InterPro" id="IPR036180">
    <property type="entry name" value="Gelsolin-like_dom_sf"/>
</dbReference>
<gene>
    <name evidence="10" type="ORF">PPERSA_04856</name>
</gene>
<dbReference type="SUPFAM" id="SSF82754">
    <property type="entry name" value="C-terminal, gelsolin-like domain of Sec23/24"/>
    <property type="match status" value="1"/>
</dbReference>
<dbReference type="OMA" id="RLCKHGD"/>
<evidence type="ECO:0000313" key="11">
    <source>
        <dbReference type="Proteomes" id="UP000054937"/>
    </source>
</evidence>
<dbReference type="InterPro" id="IPR050550">
    <property type="entry name" value="SEC23_SEC24_subfamily"/>
</dbReference>